<reference evidence="1 2" key="1">
    <citation type="journal article" date="2019" name="Emerg. Microbes Infect.">
        <title>Comprehensive subspecies identification of 175 nontuberculous mycobacteria species based on 7547 genomic profiles.</title>
        <authorList>
            <person name="Matsumoto Y."/>
            <person name="Kinjo T."/>
            <person name="Motooka D."/>
            <person name="Nabeya D."/>
            <person name="Jung N."/>
            <person name="Uechi K."/>
            <person name="Horii T."/>
            <person name="Iida T."/>
            <person name="Fujita J."/>
            <person name="Nakamura S."/>
        </authorList>
    </citation>
    <scope>NUCLEOTIDE SEQUENCE [LARGE SCALE GENOMIC DNA]</scope>
    <source>
        <strain evidence="1 2">JCM 13574</strain>
    </source>
</reference>
<keyword evidence="2" id="KW-1185">Reference proteome</keyword>
<accession>A0A7I7XG27</accession>
<organism evidence="1 2">
    <name type="scientific">Mycolicibacterium madagascariense</name>
    <dbReference type="NCBI Taxonomy" id="212765"/>
    <lineage>
        <taxon>Bacteria</taxon>
        <taxon>Bacillati</taxon>
        <taxon>Actinomycetota</taxon>
        <taxon>Actinomycetes</taxon>
        <taxon>Mycobacteriales</taxon>
        <taxon>Mycobacteriaceae</taxon>
        <taxon>Mycolicibacterium</taxon>
    </lineage>
</organism>
<protein>
    <submittedName>
        <fullName evidence="1">Uncharacterized protein</fullName>
    </submittedName>
</protein>
<evidence type="ECO:0000313" key="1">
    <source>
        <dbReference type="EMBL" id="BBZ28154.1"/>
    </source>
</evidence>
<dbReference type="Proteomes" id="UP000466517">
    <property type="component" value="Chromosome"/>
</dbReference>
<evidence type="ECO:0000313" key="2">
    <source>
        <dbReference type="Proteomes" id="UP000466517"/>
    </source>
</evidence>
<gene>
    <name evidence="1" type="ORF">MMAD_24490</name>
</gene>
<dbReference type="RefSeq" id="WP_163737111.1">
    <property type="nucleotide sequence ID" value="NZ_AP022610.1"/>
</dbReference>
<dbReference type="EMBL" id="AP022610">
    <property type="protein sequence ID" value="BBZ28154.1"/>
    <property type="molecule type" value="Genomic_DNA"/>
</dbReference>
<dbReference type="AlphaFoldDB" id="A0A7I7XG27"/>
<dbReference type="KEGG" id="mmag:MMAD_24490"/>
<sequence>MTNLGPFEWMRDVMGDDEATEVYAELSSGGSEAARGAAGMASYRAREYWPDFFSIADRPALAACAMVFDDYPWLTATLVERALETLRGRRTITPQDIVEAAQLLDG</sequence>
<proteinExistence type="predicted"/>
<name>A0A7I7XG27_9MYCO</name>